<dbReference type="Proteomes" id="UP000000561">
    <property type="component" value="Chromosome 3"/>
</dbReference>
<dbReference type="AlphaFoldDB" id="A0A0D1E3R7"/>
<evidence type="ECO:0000256" key="1">
    <source>
        <dbReference type="ARBA" id="ARBA00004123"/>
    </source>
</evidence>
<keyword evidence="5" id="KW-0779">Telomere</keyword>
<evidence type="ECO:0000256" key="7">
    <source>
        <dbReference type="ARBA" id="ARBA00023242"/>
    </source>
</evidence>
<dbReference type="STRING" id="237631.A0A0D1E3R7"/>
<dbReference type="eggNOG" id="ENOG502RY83">
    <property type="taxonomic scope" value="Eukaryota"/>
</dbReference>
<keyword evidence="7" id="KW-0539">Nucleus</keyword>
<dbReference type="Gene3D" id="2.40.50.140">
    <property type="entry name" value="Nucleic acid-binding proteins"/>
    <property type="match status" value="1"/>
</dbReference>
<dbReference type="InParanoid" id="A0A0D1E3R7"/>
<protein>
    <recommendedName>
        <fullName evidence="3">CST complex subunit STN1</fullName>
    </recommendedName>
    <alternativeName>
        <fullName evidence="8">Suppressor of cdc thirteen homolog</fullName>
    </alternativeName>
</protein>
<organism evidence="10 11">
    <name type="scientific">Mycosarcoma maydis</name>
    <name type="common">Corn smut fungus</name>
    <name type="synonym">Ustilago maydis</name>
    <dbReference type="NCBI Taxonomy" id="5270"/>
    <lineage>
        <taxon>Eukaryota</taxon>
        <taxon>Fungi</taxon>
        <taxon>Dikarya</taxon>
        <taxon>Basidiomycota</taxon>
        <taxon>Ustilaginomycotina</taxon>
        <taxon>Ustilaginomycetes</taxon>
        <taxon>Ustilaginales</taxon>
        <taxon>Ustilaginaceae</taxon>
        <taxon>Mycosarcoma</taxon>
    </lineage>
</organism>
<dbReference type="GO" id="GO:0005634">
    <property type="term" value="C:nucleus"/>
    <property type="evidence" value="ECO:0007669"/>
    <property type="project" value="UniProtKB-SubCell"/>
</dbReference>
<dbReference type="EMBL" id="CM003142">
    <property type="protein sequence ID" value="KIS70416.1"/>
    <property type="molecule type" value="Genomic_DNA"/>
</dbReference>
<evidence type="ECO:0000256" key="4">
    <source>
        <dbReference type="ARBA" id="ARBA00022454"/>
    </source>
</evidence>
<dbReference type="RefSeq" id="XP_011388080.1">
    <property type="nucleotide sequence ID" value="XM_011389778.1"/>
</dbReference>
<accession>A0A0D1E3R7</accession>
<dbReference type="GO" id="GO:0000781">
    <property type="term" value="C:chromosome, telomeric region"/>
    <property type="evidence" value="ECO:0007669"/>
    <property type="project" value="UniProtKB-SubCell"/>
</dbReference>
<evidence type="ECO:0000313" key="10">
    <source>
        <dbReference type="EMBL" id="KIS70416.1"/>
    </source>
</evidence>
<evidence type="ECO:0000256" key="5">
    <source>
        <dbReference type="ARBA" id="ARBA00022895"/>
    </source>
</evidence>
<feature type="region of interest" description="Disordered" evidence="9">
    <location>
        <begin position="284"/>
        <end position="320"/>
    </location>
</feature>
<dbReference type="PANTHER" id="PTHR13989:SF33">
    <property type="entry name" value="CST COMPLEX SUBUNIT STN1"/>
    <property type="match status" value="1"/>
</dbReference>
<evidence type="ECO:0000256" key="6">
    <source>
        <dbReference type="ARBA" id="ARBA00023125"/>
    </source>
</evidence>
<dbReference type="InterPro" id="IPR012340">
    <property type="entry name" value="NA-bd_OB-fold"/>
</dbReference>
<name>A0A0D1E3R7_MYCMD</name>
<gene>
    <name evidence="10" type="ORF">UMAG_11687</name>
</gene>
<feature type="region of interest" description="Disordered" evidence="9">
    <location>
        <begin position="218"/>
        <end position="241"/>
    </location>
</feature>
<evidence type="ECO:0000256" key="9">
    <source>
        <dbReference type="SAM" id="MobiDB-lite"/>
    </source>
</evidence>
<evidence type="ECO:0000313" key="11">
    <source>
        <dbReference type="Proteomes" id="UP000000561"/>
    </source>
</evidence>
<dbReference type="VEuPathDB" id="FungiDB:UMAG_11687"/>
<comment type="subcellular location">
    <subcellularLocation>
        <location evidence="2">Chromosome</location>
        <location evidence="2">Telomere</location>
    </subcellularLocation>
    <subcellularLocation>
        <location evidence="1">Nucleus</location>
    </subcellularLocation>
</comment>
<sequence length="517" mass="58627">MQDFSLHRLSDEDAVRLYEWTERSSSAVLKCTCQQVRRMKTLPELSYAIGGQTLFLHYETPALFAEVCGMVVGLTVKEDQISYEVDDGTSVLRILETRKSLRQSETRPDQPGSDATVPCGIPECYIMPAQPKASTSTSRLDNSAPTVILPALQPRFEVGDIVRCTGKMKIDLGGQRFIVARRMVRCDNMNMECYHQLDVIKAEMDVYRKPFDWSRVETTRKGPMAKQTTSHRAGRKTPARLILSDLSPNEKAASAPWILADPGQQSYAGRQRLSEETARRLLSGDTLLSSRSTHPASVPCPPREHERTQSSRSSKSIIRPLRAPAKISDQKLTESYFQLQVQQHISLHYHSQSFALSDLQIDKTLSTLAQRLVRIRLQHRLSARPAGSSPDISLISTEQQQDKIHRLFEWAIRKMMQDGFITLADEDHSNQPRASHENDTDSSETYRLVTAEYLLRPLSLLLGNRLLVSPHDIAVQDVDDLLARLRILDDRFRNVDRCLFQDSLALYRVRCTPIVID</sequence>
<dbReference type="GO" id="GO:0042162">
    <property type="term" value="F:telomeric DNA binding"/>
    <property type="evidence" value="ECO:0000318"/>
    <property type="project" value="GO_Central"/>
</dbReference>
<dbReference type="KEGG" id="uma:UMAG_11687"/>
<dbReference type="PANTHER" id="PTHR13989">
    <property type="entry name" value="REPLICATION PROTEIN A-RELATED"/>
    <property type="match status" value="1"/>
</dbReference>
<feature type="compositionally biased region" description="Polar residues" evidence="9">
    <location>
        <begin position="286"/>
        <end position="295"/>
    </location>
</feature>
<keyword evidence="4" id="KW-0158">Chromosome</keyword>
<proteinExistence type="predicted"/>
<keyword evidence="6" id="KW-0238">DNA-binding</keyword>
<dbReference type="OrthoDB" id="77828at2759"/>
<evidence type="ECO:0000256" key="8">
    <source>
        <dbReference type="ARBA" id="ARBA00030039"/>
    </source>
</evidence>
<reference evidence="10 11" key="1">
    <citation type="journal article" date="2006" name="Nature">
        <title>Insights from the genome of the biotrophic fungal plant pathogen Ustilago maydis.</title>
        <authorList>
            <person name="Kamper J."/>
            <person name="Kahmann R."/>
            <person name="Bolker M."/>
            <person name="Ma L.J."/>
            <person name="Brefort T."/>
            <person name="Saville B.J."/>
            <person name="Banuett F."/>
            <person name="Kronstad J.W."/>
            <person name="Gold S.E."/>
            <person name="Muller O."/>
            <person name="Perlin M.H."/>
            <person name="Wosten H.A."/>
            <person name="de Vries R."/>
            <person name="Ruiz-Herrera J."/>
            <person name="Reynaga-Pena C.G."/>
            <person name="Snetselaar K."/>
            <person name="McCann M."/>
            <person name="Perez-Martin J."/>
            <person name="Feldbrugge M."/>
            <person name="Basse C.W."/>
            <person name="Steinberg G."/>
            <person name="Ibeas J.I."/>
            <person name="Holloman W."/>
            <person name="Guzman P."/>
            <person name="Farman M."/>
            <person name="Stajich J.E."/>
            <person name="Sentandreu R."/>
            <person name="Gonzalez-Prieto J.M."/>
            <person name="Kennell J.C."/>
            <person name="Molina L."/>
            <person name="Schirawski J."/>
            <person name="Mendoza-Mendoza A."/>
            <person name="Greilinger D."/>
            <person name="Munch K."/>
            <person name="Rossel N."/>
            <person name="Scherer M."/>
            <person name="Vranes M."/>
            <person name="Ladendorf O."/>
            <person name="Vincon V."/>
            <person name="Fuchs U."/>
            <person name="Sandrock B."/>
            <person name="Meng S."/>
            <person name="Ho E.C."/>
            <person name="Cahill M.J."/>
            <person name="Boyce K.J."/>
            <person name="Klose J."/>
            <person name="Klosterman S.J."/>
            <person name="Deelstra H.J."/>
            <person name="Ortiz-Castellanos L."/>
            <person name="Li W."/>
            <person name="Sanchez-Alonso P."/>
            <person name="Schreier P.H."/>
            <person name="Hauser-Hahn I."/>
            <person name="Vaupel M."/>
            <person name="Koopmann E."/>
            <person name="Friedrich G."/>
            <person name="Voss H."/>
            <person name="Schluter T."/>
            <person name="Margolis J."/>
            <person name="Platt D."/>
            <person name="Swimmer C."/>
            <person name="Gnirke A."/>
            <person name="Chen F."/>
            <person name="Vysotskaia V."/>
            <person name="Mannhaupt G."/>
            <person name="Guldener U."/>
            <person name="Munsterkotter M."/>
            <person name="Haase D."/>
            <person name="Oesterheld M."/>
            <person name="Mewes H.W."/>
            <person name="Mauceli E.W."/>
            <person name="DeCaprio D."/>
            <person name="Wade C.M."/>
            <person name="Butler J."/>
            <person name="Young S."/>
            <person name="Jaffe D.B."/>
            <person name="Calvo S."/>
            <person name="Nusbaum C."/>
            <person name="Galagan J."/>
            <person name="Birren B.W."/>
        </authorList>
    </citation>
    <scope>NUCLEOTIDE SEQUENCE [LARGE SCALE GENOMIC DNA]</scope>
    <source>
        <strain evidence="11">DSM 14603 / FGSC 9021 / UM521</strain>
    </source>
</reference>
<evidence type="ECO:0000256" key="2">
    <source>
        <dbReference type="ARBA" id="ARBA00004574"/>
    </source>
</evidence>
<evidence type="ECO:0000256" key="3">
    <source>
        <dbReference type="ARBA" id="ARBA00017411"/>
    </source>
</evidence>
<dbReference type="InterPro" id="IPR040260">
    <property type="entry name" value="RFA2-like"/>
</dbReference>
<dbReference type="GeneID" id="23567540"/>
<keyword evidence="11" id="KW-1185">Reference proteome</keyword>